<reference evidence="2" key="1">
    <citation type="submission" date="2020-02" db="EMBL/GenBank/DDBJ databases">
        <authorList>
            <person name="Meier V. D."/>
        </authorList>
    </citation>
    <scope>NUCLEOTIDE SEQUENCE</scope>
    <source>
        <strain evidence="2">AVDCRST_MAG63</strain>
    </source>
</reference>
<accession>A0A6J4JB26</accession>
<name>A0A6J4JB26_9BACT</name>
<gene>
    <name evidence="2" type="ORF">AVDCRST_MAG63-3283</name>
</gene>
<organism evidence="2">
    <name type="scientific">uncultured Armatimonadetes bacterium</name>
    <dbReference type="NCBI Taxonomy" id="157466"/>
    <lineage>
        <taxon>Bacteria</taxon>
        <taxon>Bacillati</taxon>
        <taxon>Armatimonadota</taxon>
        <taxon>environmental samples</taxon>
    </lineage>
</organism>
<sequence>MPATDRNAEIREKLDAIEAEMRRLGIWEIPAPAPEACGNMGAFGMNTMAYEQWLRHVFVPRVRQTLETGGPWPPSSSVGTQAIRNFDGWHEGSDLIDLLCQFDDLF</sequence>
<evidence type="ECO:0000313" key="2">
    <source>
        <dbReference type="EMBL" id="CAA9275422.1"/>
    </source>
</evidence>
<dbReference type="PANTHER" id="PTHR39586:SF1">
    <property type="entry name" value="CYTOPLASMIC PROTEIN"/>
    <property type="match status" value="1"/>
</dbReference>
<proteinExistence type="predicted"/>
<dbReference type="InterPro" id="IPR007384">
    <property type="entry name" value="UCP006257"/>
</dbReference>
<dbReference type="InterPro" id="IPR036814">
    <property type="entry name" value="YqcC-like_sf"/>
</dbReference>
<dbReference type="PANTHER" id="PTHR39586">
    <property type="entry name" value="CYTOPLASMIC PROTEIN-RELATED"/>
    <property type="match status" value="1"/>
</dbReference>
<protein>
    <recommendedName>
        <fullName evidence="1">YqcC-like domain-containing protein</fullName>
    </recommendedName>
</protein>
<dbReference type="Pfam" id="PF04287">
    <property type="entry name" value="DUF446"/>
    <property type="match status" value="1"/>
</dbReference>
<feature type="domain" description="YqcC-like" evidence="1">
    <location>
        <begin position="10"/>
        <end position="105"/>
    </location>
</feature>
<dbReference type="AlphaFoldDB" id="A0A6J4JB26"/>
<dbReference type="EMBL" id="CADCTO010000421">
    <property type="protein sequence ID" value="CAA9275422.1"/>
    <property type="molecule type" value="Genomic_DNA"/>
</dbReference>
<dbReference type="GO" id="GO:0044010">
    <property type="term" value="P:single-species biofilm formation"/>
    <property type="evidence" value="ECO:0007669"/>
    <property type="project" value="TreeGrafter"/>
</dbReference>
<dbReference type="SUPFAM" id="SSF158452">
    <property type="entry name" value="YqcC-like"/>
    <property type="match status" value="1"/>
</dbReference>
<dbReference type="Gene3D" id="1.20.1440.40">
    <property type="entry name" value="YqcC-like"/>
    <property type="match status" value="1"/>
</dbReference>
<dbReference type="InterPro" id="IPR023376">
    <property type="entry name" value="YqcC-like_dom"/>
</dbReference>
<evidence type="ECO:0000259" key="1">
    <source>
        <dbReference type="Pfam" id="PF04287"/>
    </source>
</evidence>